<accession>A0A8G1VNS2</accession>
<name>A0A8G1VNS2_9EURO</name>
<proteinExistence type="predicted"/>
<evidence type="ECO:0000313" key="3">
    <source>
        <dbReference type="EMBL" id="RAH60066.1"/>
    </source>
</evidence>
<dbReference type="AlphaFoldDB" id="A0A8G1VNS2"/>
<evidence type="ECO:0000256" key="1">
    <source>
        <dbReference type="SAM" id="MobiDB-lite"/>
    </source>
</evidence>
<evidence type="ECO:0000256" key="2">
    <source>
        <dbReference type="SAM" id="Phobius"/>
    </source>
</evidence>
<keyword evidence="2" id="KW-1133">Transmembrane helix</keyword>
<sequence>MKPEQKRTKGTRGRGWRERDDDGKEERRGGRDGGGKCEVVAIRIKLIKIIIIIKTIILIMLVSRLLLDTAN</sequence>
<keyword evidence="2" id="KW-0472">Membrane</keyword>
<keyword evidence="4" id="KW-1185">Reference proteome</keyword>
<dbReference type="EMBL" id="KZ825057">
    <property type="protein sequence ID" value="RAH60066.1"/>
    <property type="molecule type" value="Genomic_DNA"/>
</dbReference>
<gene>
    <name evidence="3" type="ORF">BO85DRAFT_218266</name>
</gene>
<reference evidence="3 4" key="1">
    <citation type="submission" date="2018-02" db="EMBL/GenBank/DDBJ databases">
        <title>The genomes of Aspergillus section Nigri reveals drivers in fungal speciation.</title>
        <authorList>
            <consortium name="DOE Joint Genome Institute"/>
            <person name="Vesth T.C."/>
            <person name="Nybo J."/>
            <person name="Theobald S."/>
            <person name="Brandl J."/>
            <person name="Frisvad J.C."/>
            <person name="Nielsen K.F."/>
            <person name="Lyhne E.K."/>
            <person name="Kogle M.E."/>
            <person name="Kuo A."/>
            <person name="Riley R."/>
            <person name="Clum A."/>
            <person name="Nolan M."/>
            <person name="Lipzen A."/>
            <person name="Salamov A."/>
            <person name="Henrissat B."/>
            <person name="Wiebenga A."/>
            <person name="De vries R.P."/>
            <person name="Grigoriev I.V."/>
            <person name="Mortensen U.H."/>
            <person name="Andersen M.R."/>
            <person name="Baker S.E."/>
        </authorList>
    </citation>
    <scope>NUCLEOTIDE SEQUENCE [LARGE SCALE GENOMIC DNA]</scope>
    <source>
        <strain evidence="3 4">CBS 112811</strain>
    </source>
</reference>
<feature type="region of interest" description="Disordered" evidence="1">
    <location>
        <begin position="1"/>
        <end position="35"/>
    </location>
</feature>
<keyword evidence="2" id="KW-0812">Transmembrane</keyword>
<dbReference type="GeneID" id="37158067"/>
<dbReference type="Proteomes" id="UP000249526">
    <property type="component" value="Unassembled WGS sequence"/>
</dbReference>
<organism evidence="3 4">
    <name type="scientific">Aspergillus piperis CBS 112811</name>
    <dbReference type="NCBI Taxonomy" id="1448313"/>
    <lineage>
        <taxon>Eukaryota</taxon>
        <taxon>Fungi</taxon>
        <taxon>Dikarya</taxon>
        <taxon>Ascomycota</taxon>
        <taxon>Pezizomycotina</taxon>
        <taxon>Eurotiomycetes</taxon>
        <taxon>Eurotiomycetidae</taxon>
        <taxon>Eurotiales</taxon>
        <taxon>Aspergillaceae</taxon>
        <taxon>Aspergillus</taxon>
        <taxon>Aspergillus subgen. Circumdati</taxon>
    </lineage>
</organism>
<dbReference type="RefSeq" id="XP_025517988.1">
    <property type="nucleotide sequence ID" value="XM_025654665.1"/>
</dbReference>
<protein>
    <submittedName>
        <fullName evidence="3">Uncharacterized protein</fullName>
    </submittedName>
</protein>
<feature type="compositionally biased region" description="Basic and acidic residues" evidence="1">
    <location>
        <begin position="15"/>
        <end position="35"/>
    </location>
</feature>
<evidence type="ECO:0000313" key="4">
    <source>
        <dbReference type="Proteomes" id="UP000249526"/>
    </source>
</evidence>
<feature type="transmembrane region" description="Helical" evidence="2">
    <location>
        <begin position="46"/>
        <end position="67"/>
    </location>
</feature>